<feature type="domain" description="Gamma-glutamylcyclotransferase AIG2-like" evidence="4">
    <location>
        <begin position="16"/>
        <end position="136"/>
    </location>
</feature>
<dbReference type="GO" id="GO:0061929">
    <property type="term" value="F:gamma-glutamylaminecyclotransferase activity"/>
    <property type="evidence" value="ECO:0007669"/>
    <property type="project" value="InterPro"/>
</dbReference>
<dbReference type="Gene3D" id="3.10.490.10">
    <property type="entry name" value="Gamma-glutamyl cyclotransferase-like"/>
    <property type="match status" value="1"/>
</dbReference>
<dbReference type="Proteomes" id="UP000504634">
    <property type="component" value="Unplaced"/>
</dbReference>
<dbReference type="AlphaFoldDB" id="A0A6J2THZ8"/>
<dbReference type="InterPro" id="IPR009288">
    <property type="entry name" value="AIG2-like_dom"/>
</dbReference>
<dbReference type="SUPFAM" id="SSF110857">
    <property type="entry name" value="Gamma-glutamyl cyclotransferase-like"/>
    <property type="match status" value="1"/>
</dbReference>
<dbReference type="PANTHER" id="PTHR12510">
    <property type="entry name" value="TROPONIN C-AKIN-1 PROTEIN"/>
    <property type="match status" value="1"/>
</dbReference>
<dbReference type="OrthoDB" id="113620at2759"/>
<protein>
    <recommendedName>
        <fullName evidence="3">Gamma-glutamylcyclotransferase family protein</fullName>
    </recommendedName>
</protein>
<organism evidence="5 6">
    <name type="scientific">Drosophila lebanonensis</name>
    <name type="common">Fruit fly</name>
    <name type="synonym">Scaptodrosophila lebanonensis</name>
    <dbReference type="NCBI Taxonomy" id="7225"/>
    <lineage>
        <taxon>Eukaryota</taxon>
        <taxon>Metazoa</taxon>
        <taxon>Ecdysozoa</taxon>
        <taxon>Arthropoda</taxon>
        <taxon>Hexapoda</taxon>
        <taxon>Insecta</taxon>
        <taxon>Pterygota</taxon>
        <taxon>Neoptera</taxon>
        <taxon>Endopterygota</taxon>
        <taxon>Diptera</taxon>
        <taxon>Brachycera</taxon>
        <taxon>Muscomorpha</taxon>
        <taxon>Ephydroidea</taxon>
        <taxon>Drosophilidae</taxon>
        <taxon>Scaptodrosophila</taxon>
    </lineage>
</organism>
<evidence type="ECO:0000259" key="4">
    <source>
        <dbReference type="Pfam" id="PF06094"/>
    </source>
</evidence>
<name>A0A6J2THZ8_DROLE</name>
<gene>
    <name evidence="6" type="primary">LOC115624256</name>
</gene>
<dbReference type="InterPro" id="IPR013024">
    <property type="entry name" value="GGCT-like"/>
</dbReference>
<dbReference type="RefSeq" id="XP_030374743.1">
    <property type="nucleotide sequence ID" value="XM_030518883.1"/>
</dbReference>
<dbReference type="CDD" id="cd06661">
    <property type="entry name" value="GGCT_like"/>
    <property type="match status" value="1"/>
</dbReference>
<dbReference type="GO" id="GO:0005829">
    <property type="term" value="C:cytosol"/>
    <property type="evidence" value="ECO:0007669"/>
    <property type="project" value="TreeGrafter"/>
</dbReference>
<proteinExistence type="inferred from homology"/>
<dbReference type="Pfam" id="PF06094">
    <property type="entry name" value="GGACT"/>
    <property type="match status" value="1"/>
</dbReference>
<accession>A0A6J2THZ8</accession>
<reference evidence="6" key="1">
    <citation type="submission" date="2025-08" db="UniProtKB">
        <authorList>
            <consortium name="RefSeq"/>
        </authorList>
    </citation>
    <scope>IDENTIFICATION</scope>
    <source>
        <strain evidence="6">11010-0011.00</strain>
        <tissue evidence="6">Whole body</tissue>
    </source>
</reference>
<keyword evidence="5" id="KW-1185">Reference proteome</keyword>
<evidence type="ECO:0000313" key="6">
    <source>
        <dbReference type="RefSeq" id="XP_030374743.1"/>
    </source>
</evidence>
<comment type="similarity">
    <text evidence="1 3">Belongs to the gamma-glutamylcyclotransferase family.</text>
</comment>
<dbReference type="GeneID" id="115624256"/>
<evidence type="ECO:0000256" key="3">
    <source>
        <dbReference type="RuleBase" id="RU367036"/>
    </source>
</evidence>
<evidence type="ECO:0000256" key="2">
    <source>
        <dbReference type="PIRSR" id="PIRSR639126-1"/>
    </source>
</evidence>
<dbReference type="InterPro" id="IPR036568">
    <property type="entry name" value="GGCT-like_sf"/>
</dbReference>
<dbReference type="PANTHER" id="PTHR12510:SF4">
    <property type="entry name" value="GAMMA-GLUTAMYLAMINECYCLOTRANSFERASE"/>
    <property type="match status" value="1"/>
</dbReference>
<feature type="active site" description="Proton acceptor" evidence="2">
    <location>
        <position position="94"/>
    </location>
</feature>
<evidence type="ECO:0000256" key="1">
    <source>
        <dbReference type="ARBA" id="ARBA00008861"/>
    </source>
</evidence>
<sequence length="164" mass="19142">MRQQNLSKMSKQLIKVFVYGTLKQGEPNHHWISSPKNGLARFVNNGTTSVKFPLVIGTRYNIPFLLNKPGEGHNVQGEIYEIDEQMLGNLDILEDYPRYYDREIQAIITDQNDTVECWLYLIRNYPEKLLSKPHLNSYHNTPKQPYSERSARDPNIIARDDLSY</sequence>
<evidence type="ECO:0000313" key="5">
    <source>
        <dbReference type="Proteomes" id="UP000504634"/>
    </source>
</evidence>
<dbReference type="InterPro" id="IPR039126">
    <property type="entry name" value="GGACT"/>
</dbReference>